<feature type="domain" description="Thioredoxin" evidence="1">
    <location>
        <begin position="64"/>
        <end position="193"/>
    </location>
</feature>
<accession>A0A8I1STF2</accession>
<dbReference type="PROSITE" id="PS51352">
    <property type="entry name" value="THIOREDOXIN_2"/>
    <property type="match status" value="1"/>
</dbReference>
<dbReference type="Pfam" id="PF13098">
    <property type="entry name" value="Thioredoxin_2"/>
    <property type="match status" value="1"/>
</dbReference>
<dbReference type="InterPro" id="IPR012336">
    <property type="entry name" value="Thioredoxin-like_fold"/>
</dbReference>
<dbReference type="RefSeq" id="WP_276728189.1">
    <property type="nucleotide sequence ID" value="NZ_JAFKMR010000011.1"/>
</dbReference>
<protein>
    <submittedName>
        <fullName evidence="2">Thioredoxin fold domain-containing protein</fullName>
    </submittedName>
</protein>
<evidence type="ECO:0000313" key="2">
    <source>
        <dbReference type="EMBL" id="MBN8743435.1"/>
    </source>
</evidence>
<comment type="caution">
    <text evidence="2">The sequence shown here is derived from an EMBL/GenBank/DDBJ whole genome shotgun (WGS) entry which is preliminary data.</text>
</comment>
<dbReference type="EMBL" id="JAFKMR010000011">
    <property type="protein sequence ID" value="MBN8743435.1"/>
    <property type="molecule type" value="Genomic_DNA"/>
</dbReference>
<proteinExistence type="predicted"/>
<dbReference type="AlphaFoldDB" id="A0A8I1STF2"/>
<dbReference type="Proteomes" id="UP000664800">
    <property type="component" value="Unassembled WGS sequence"/>
</dbReference>
<gene>
    <name evidence="2" type="ORF">J0I24_03925</name>
</gene>
<organism evidence="2 3">
    <name type="scientific">Thiomonas arsenitoxydans (strain DSM 22701 / CIP 110005 / 3As)</name>
    <dbReference type="NCBI Taxonomy" id="426114"/>
    <lineage>
        <taxon>Bacteria</taxon>
        <taxon>Pseudomonadati</taxon>
        <taxon>Pseudomonadota</taxon>
        <taxon>Betaproteobacteria</taxon>
        <taxon>Burkholderiales</taxon>
        <taxon>Thiomonas</taxon>
    </lineage>
</organism>
<dbReference type="Gene3D" id="3.40.30.10">
    <property type="entry name" value="Glutaredoxin"/>
    <property type="match status" value="1"/>
</dbReference>
<evidence type="ECO:0000259" key="1">
    <source>
        <dbReference type="PROSITE" id="PS51352"/>
    </source>
</evidence>
<sequence length="206" mass="22501">MSKVKVFSLKETQGGLKFPCPPRGAGWVQSSPWGAQCDHREGFVALSQQWRQFLRFVSLLLLSLTAGVAWAETPLPPVQNLQQSALQAAAKDQPLIVMFSLPNCPFCEKLRRTQYQFMAKEGYVVQQIEITSRTPVTGFDGKPTTGVQLARQFGIRLAPTVLFFGPGGKEIGERITGAPTADFYGAFIDRALKESAQALKAKPGAA</sequence>
<reference evidence="2" key="1">
    <citation type="submission" date="2021-02" db="EMBL/GenBank/DDBJ databases">
        <title>Thiocyanate and organic carbon inputs drive convergent selection for specific autotrophic Afipia and Thiobacillus strains within complex microbiomes.</title>
        <authorList>
            <person name="Huddy R.J."/>
            <person name="Sachdeva R."/>
            <person name="Kadzinga F."/>
            <person name="Kantor R.S."/>
            <person name="Harrison S.T.L."/>
            <person name="Banfield J.F."/>
        </authorList>
    </citation>
    <scope>NUCLEOTIDE SEQUENCE</scope>
    <source>
        <strain evidence="2">SCN18_13_7_16_R3_B_64_19</strain>
    </source>
</reference>
<dbReference type="InterPro" id="IPR013766">
    <property type="entry name" value="Thioredoxin_domain"/>
</dbReference>
<evidence type="ECO:0000313" key="3">
    <source>
        <dbReference type="Proteomes" id="UP000664800"/>
    </source>
</evidence>
<dbReference type="SUPFAM" id="SSF52833">
    <property type="entry name" value="Thioredoxin-like"/>
    <property type="match status" value="1"/>
</dbReference>
<dbReference type="InterPro" id="IPR036249">
    <property type="entry name" value="Thioredoxin-like_sf"/>
</dbReference>
<name>A0A8I1STF2_THIA3</name>